<sequence>MYLLYSSFTGVGIWVRASSAKSSLLTLGSVFCRHALAPLSWACRSLDSPPPRYGFRIRSVWISFVSKNERKKRE</sequence>
<dbReference type="InParanoid" id="A0A067MEL1"/>
<proteinExistence type="predicted"/>
<evidence type="ECO:0000313" key="2">
    <source>
        <dbReference type="Proteomes" id="UP000027195"/>
    </source>
</evidence>
<dbReference type="EMBL" id="KL198045">
    <property type="protein sequence ID" value="KDQ13150.1"/>
    <property type="molecule type" value="Genomic_DNA"/>
</dbReference>
<evidence type="ECO:0000313" key="1">
    <source>
        <dbReference type="EMBL" id="KDQ13150.1"/>
    </source>
</evidence>
<organism evidence="1 2">
    <name type="scientific">Botryobasidium botryosum (strain FD-172 SS1)</name>
    <dbReference type="NCBI Taxonomy" id="930990"/>
    <lineage>
        <taxon>Eukaryota</taxon>
        <taxon>Fungi</taxon>
        <taxon>Dikarya</taxon>
        <taxon>Basidiomycota</taxon>
        <taxon>Agaricomycotina</taxon>
        <taxon>Agaricomycetes</taxon>
        <taxon>Cantharellales</taxon>
        <taxon>Botryobasidiaceae</taxon>
        <taxon>Botryobasidium</taxon>
    </lineage>
</organism>
<keyword evidence="2" id="KW-1185">Reference proteome</keyword>
<dbReference type="HOGENOM" id="CLU_2687479_0_0_1"/>
<name>A0A067MEL1_BOTB1</name>
<dbReference type="AlphaFoldDB" id="A0A067MEL1"/>
<accession>A0A067MEL1</accession>
<gene>
    <name evidence="1" type="ORF">BOTBODRAFT_33763</name>
</gene>
<dbReference type="Proteomes" id="UP000027195">
    <property type="component" value="Unassembled WGS sequence"/>
</dbReference>
<reference evidence="2" key="1">
    <citation type="journal article" date="2014" name="Proc. Natl. Acad. Sci. U.S.A.">
        <title>Extensive sampling of basidiomycete genomes demonstrates inadequacy of the white-rot/brown-rot paradigm for wood decay fungi.</title>
        <authorList>
            <person name="Riley R."/>
            <person name="Salamov A.A."/>
            <person name="Brown D.W."/>
            <person name="Nagy L.G."/>
            <person name="Floudas D."/>
            <person name="Held B.W."/>
            <person name="Levasseur A."/>
            <person name="Lombard V."/>
            <person name="Morin E."/>
            <person name="Otillar R."/>
            <person name="Lindquist E.A."/>
            <person name="Sun H."/>
            <person name="LaButti K.M."/>
            <person name="Schmutz J."/>
            <person name="Jabbour D."/>
            <person name="Luo H."/>
            <person name="Baker S.E."/>
            <person name="Pisabarro A.G."/>
            <person name="Walton J.D."/>
            <person name="Blanchette R.A."/>
            <person name="Henrissat B."/>
            <person name="Martin F."/>
            <person name="Cullen D."/>
            <person name="Hibbett D.S."/>
            <person name="Grigoriev I.V."/>
        </authorList>
    </citation>
    <scope>NUCLEOTIDE SEQUENCE [LARGE SCALE GENOMIC DNA]</scope>
    <source>
        <strain evidence="2">FD-172 SS1</strain>
    </source>
</reference>
<protein>
    <submittedName>
        <fullName evidence="1">Uncharacterized protein</fullName>
    </submittedName>
</protein>